<keyword evidence="3" id="KW-0539">Nucleus</keyword>
<reference evidence="5" key="1">
    <citation type="submission" date="2021-01" db="EMBL/GenBank/DDBJ databases">
        <authorList>
            <person name="Corre E."/>
            <person name="Pelletier E."/>
            <person name="Niang G."/>
            <person name="Scheremetjew M."/>
            <person name="Finn R."/>
            <person name="Kale V."/>
            <person name="Holt S."/>
            <person name="Cochrane G."/>
            <person name="Meng A."/>
            <person name="Brown T."/>
            <person name="Cohen L."/>
        </authorList>
    </citation>
    <scope>NUCLEOTIDE SEQUENCE</scope>
    <source>
        <strain evidence="5">CCMP3278</strain>
    </source>
</reference>
<organism evidence="5">
    <name type="scientific">Timspurckia oligopyrenoides</name>
    <dbReference type="NCBI Taxonomy" id="708627"/>
    <lineage>
        <taxon>Eukaryota</taxon>
        <taxon>Rhodophyta</taxon>
        <taxon>Bangiophyceae</taxon>
        <taxon>Porphyridiales</taxon>
        <taxon>Porphyridiaceae</taxon>
        <taxon>Timspurckia</taxon>
    </lineage>
</organism>
<dbReference type="GO" id="GO:0030688">
    <property type="term" value="C:preribosome, small subunit precursor"/>
    <property type="evidence" value="ECO:0007669"/>
    <property type="project" value="InterPro"/>
</dbReference>
<feature type="compositionally biased region" description="Basic residues" evidence="4">
    <location>
        <begin position="15"/>
        <end position="31"/>
    </location>
</feature>
<dbReference type="AlphaFoldDB" id="A0A7S0ZL84"/>
<dbReference type="EMBL" id="HBFP01013513">
    <property type="protein sequence ID" value="CAD8825371.1"/>
    <property type="molecule type" value="Transcribed_RNA"/>
</dbReference>
<protein>
    <submittedName>
        <fullName evidence="5">Uncharacterized protein</fullName>
    </submittedName>
</protein>
<evidence type="ECO:0000256" key="1">
    <source>
        <dbReference type="ARBA" id="ARBA00004604"/>
    </source>
</evidence>
<proteinExistence type="inferred from homology"/>
<accession>A0A7S0ZL84</accession>
<feature type="compositionally biased region" description="Basic and acidic residues" evidence="4">
    <location>
        <begin position="216"/>
        <end position="228"/>
    </location>
</feature>
<feature type="compositionally biased region" description="Basic residues" evidence="4">
    <location>
        <begin position="229"/>
        <end position="238"/>
    </location>
</feature>
<dbReference type="GO" id="GO:0005730">
    <property type="term" value="C:nucleolus"/>
    <property type="evidence" value="ECO:0007669"/>
    <property type="project" value="UniProtKB-SubCell"/>
</dbReference>
<evidence type="ECO:0000256" key="2">
    <source>
        <dbReference type="ARBA" id="ARBA00011022"/>
    </source>
</evidence>
<evidence type="ECO:0000256" key="4">
    <source>
        <dbReference type="SAM" id="MobiDB-lite"/>
    </source>
</evidence>
<dbReference type="GO" id="GO:0000462">
    <property type="term" value="P:maturation of SSU-rRNA from tricistronic rRNA transcript (SSU-rRNA, 5.8S rRNA, LSU-rRNA)"/>
    <property type="evidence" value="ECO:0007669"/>
    <property type="project" value="InterPro"/>
</dbReference>
<feature type="compositionally biased region" description="Basic and acidic residues" evidence="4">
    <location>
        <begin position="42"/>
        <end position="53"/>
    </location>
</feature>
<dbReference type="GO" id="GO:0030686">
    <property type="term" value="C:90S preribosome"/>
    <property type="evidence" value="ECO:0007669"/>
    <property type="project" value="InterPro"/>
</dbReference>
<name>A0A7S0ZL84_9RHOD</name>
<evidence type="ECO:0000256" key="3">
    <source>
        <dbReference type="ARBA" id="ARBA00023242"/>
    </source>
</evidence>
<feature type="compositionally biased region" description="Basic and acidic residues" evidence="4">
    <location>
        <begin position="1"/>
        <end position="11"/>
    </location>
</feature>
<feature type="compositionally biased region" description="Basic and acidic residues" evidence="4">
    <location>
        <begin position="181"/>
        <end position="198"/>
    </location>
</feature>
<dbReference type="Pfam" id="PF15341">
    <property type="entry name" value="SLX9"/>
    <property type="match status" value="1"/>
</dbReference>
<evidence type="ECO:0000313" key="5">
    <source>
        <dbReference type="EMBL" id="CAD8825371.1"/>
    </source>
</evidence>
<dbReference type="InterPro" id="IPR028160">
    <property type="entry name" value="Slx9-like"/>
</dbReference>
<gene>
    <name evidence="5" type="ORF">TOLI1172_LOCUS9770</name>
</gene>
<feature type="region of interest" description="Disordered" evidence="4">
    <location>
        <begin position="181"/>
        <end position="265"/>
    </location>
</feature>
<comment type="subcellular location">
    <subcellularLocation>
        <location evidence="1">Nucleus</location>
        <location evidence="1">Nucleolus</location>
    </subcellularLocation>
</comment>
<comment type="similarity">
    <text evidence="2">Belongs to the SLX9 family.</text>
</comment>
<sequence>MKVSVSKRDVSHGVVKNRSRLKSKLRKKQLLHKLNENKNPQKKHDASVEEAKSQSKSTILAPFGRDFEFALESLDKTVRRSATASQIDTGDESVNLYKGAVVEARTAKSRRRLVKQHTEQLQNVLSHDAFKSKPMEALREHLINTVPGALVADQVPAAPSKRLSRKDLPRKAALDLIKALKDRKQPKEAHDVEHKQETDSEPDSELGKAWRNAANLRKDLSFKGERKLRNAQKRIKRTTTKDDRSRLRGGIAKRGVIGIPRPKIQ</sequence>
<feature type="region of interest" description="Disordered" evidence="4">
    <location>
        <begin position="1"/>
        <end position="57"/>
    </location>
</feature>